<feature type="non-terminal residue" evidence="5">
    <location>
        <position position="213"/>
    </location>
</feature>
<keyword evidence="6" id="KW-1185">Reference proteome</keyword>
<dbReference type="Pfam" id="PF24883">
    <property type="entry name" value="NPHP3_N"/>
    <property type="match status" value="1"/>
</dbReference>
<evidence type="ECO:0008006" key="7">
    <source>
        <dbReference type="Google" id="ProtNLM"/>
    </source>
</evidence>
<dbReference type="Proteomes" id="UP001301769">
    <property type="component" value="Unassembled WGS sequence"/>
</dbReference>
<organism evidence="5 6">
    <name type="scientific">Rhypophila decipiens</name>
    <dbReference type="NCBI Taxonomy" id="261697"/>
    <lineage>
        <taxon>Eukaryota</taxon>
        <taxon>Fungi</taxon>
        <taxon>Dikarya</taxon>
        <taxon>Ascomycota</taxon>
        <taxon>Pezizomycotina</taxon>
        <taxon>Sordariomycetes</taxon>
        <taxon>Sordariomycetidae</taxon>
        <taxon>Sordariales</taxon>
        <taxon>Naviculisporaceae</taxon>
        <taxon>Rhypophila</taxon>
    </lineage>
</organism>
<evidence type="ECO:0000259" key="4">
    <source>
        <dbReference type="Pfam" id="PF24883"/>
    </source>
</evidence>
<feature type="domain" description="NACHT-NTPase sigma" evidence="3">
    <location>
        <begin position="3"/>
        <end position="37"/>
    </location>
</feature>
<protein>
    <recommendedName>
        <fullName evidence="7">NACHT domain-containing protein</fullName>
    </recommendedName>
</protein>
<evidence type="ECO:0000259" key="3">
    <source>
        <dbReference type="Pfam" id="PF17106"/>
    </source>
</evidence>
<feature type="domain" description="Nephrocystin 3-like N-terminal" evidence="4">
    <location>
        <begin position="78"/>
        <end position="213"/>
    </location>
</feature>
<sequence length="213" mass="24064">MATPGTQFNAPRGTQNINPGPGNQFVKPIFNGPVSFGQPSGTQEDRRKKEIEILKILNTFNASQHRERLERNPDRVPGTCDWFVSHELFQGWNKSKSSRMLWVSADPGCGKSVLAKHLVDSVLPTTESRTVCYFFFKDDFKDQRNVVSALCCLLYQLFMQKRNLLSDAILDQFDINGQKLSSSFSELWQILVNATQDKNAGEIICLLDAIDEC</sequence>
<reference evidence="5" key="2">
    <citation type="submission" date="2023-05" db="EMBL/GenBank/DDBJ databases">
        <authorList>
            <consortium name="Lawrence Berkeley National Laboratory"/>
            <person name="Steindorff A."/>
            <person name="Hensen N."/>
            <person name="Bonometti L."/>
            <person name="Westerberg I."/>
            <person name="Brannstrom I.O."/>
            <person name="Guillou S."/>
            <person name="Cros-Aarteil S."/>
            <person name="Calhoun S."/>
            <person name="Haridas S."/>
            <person name="Kuo A."/>
            <person name="Mondo S."/>
            <person name="Pangilinan J."/>
            <person name="Riley R."/>
            <person name="Labutti K."/>
            <person name="Andreopoulos B."/>
            <person name="Lipzen A."/>
            <person name="Chen C."/>
            <person name="Yanf M."/>
            <person name="Daum C."/>
            <person name="Ng V."/>
            <person name="Clum A."/>
            <person name="Ohm R."/>
            <person name="Martin F."/>
            <person name="Silar P."/>
            <person name="Natvig D."/>
            <person name="Lalanne C."/>
            <person name="Gautier V."/>
            <person name="Ament-Velasquez S.L."/>
            <person name="Kruys A."/>
            <person name="Hutchinson M.I."/>
            <person name="Powell A.J."/>
            <person name="Barry K."/>
            <person name="Miller A.N."/>
            <person name="Grigoriev I.V."/>
            <person name="Debuchy R."/>
            <person name="Gladieux P."/>
            <person name="Thoren M.H."/>
            <person name="Johannesson H."/>
        </authorList>
    </citation>
    <scope>NUCLEOTIDE SEQUENCE</scope>
    <source>
        <strain evidence="5">PSN293</strain>
    </source>
</reference>
<dbReference type="InterPro" id="IPR031353">
    <property type="entry name" value="NACHT_sigma"/>
</dbReference>
<feature type="compositionally biased region" description="Polar residues" evidence="2">
    <location>
        <begin position="1"/>
        <end position="18"/>
    </location>
</feature>
<feature type="region of interest" description="Disordered" evidence="2">
    <location>
        <begin position="1"/>
        <end position="45"/>
    </location>
</feature>
<dbReference type="InterPro" id="IPR027417">
    <property type="entry name" value="P-loop_NTPase"/>
</dbReference>
<dbReference type="PANTHER" id="PTHR10039">
    <property type="entry name" value="AMELOGENIN"/>
    <property type="match status" value="1"/>
</dbReference>
<dbReference type="AlphaFoldDB" id="A0AAN6XX24"/>
<dbReference type="Gene3D" id="3.40.50.300">
    <property type="entry name" value="P-loop containing nucleotide triphosphate hydrolases"/>
    <property type="match status" value="1"/>
</dbReference>
<evidence type="ECO:0000313" key="5">
    <source>
        <dbReference type="EMBL" id="KAK4206117.1"/>
    </source>
</evidence>
<reference evidence="5" key="1">
    <citation type="journal article" date="2023" name="Mol. Phylogenet. Evol.">
        <title>Genome-scale phylogeny and comparative genomics of the fungal order Sordariales.</title>
        <authorList>
            <person name="Hensen N."/>
            <person name="Bonometti L."/>
            <person name="Westerberg I."/>
            <person name="Brannstrom I.O."/>
            <person name="Guillou S."/>
            <person name="Cros-Aarteil S."/>
            <person name="Calhoun S."/>
            <person name="Haridas S."/>
            <person name="Kuo A."/>
            <person name="Mondo S."/>
            <person name="Pangilinan J."/>
            <person name="Riley R."/>
            <person name="LaButti K."/>
            <person name="Andreopoulos B."/>
            <person name="Lipzen A."/>
            <person name="Chen C."/>
            <person name="Yan M."/>
            <person name="Daum C."/>
            <person name="Ng V."/>
            <person name="Clum A."/>
            <person name="Steindorff A."/>
            <person name="Ohm R.A."/>
            <person name="Martin F."/>
            <person name="Silar P."/>
            <person name="Natvig D.O."/>
            <person name="Lalanne C."/>
            <person name="Gautier V."/>
            <person name="Ament-Velasquez S.L."/>
            <person name="Kruys A."/>
            <person name="Hutchinson M.I."/>
            <person name="Powell A.J."/>
            <person name="Barry K."/>
            <person name="Miller A.N."/>
            <person name="Grigoriev I.V."/>
            <person name="Debuchy R."/>
            <person name="Gladieux P."/>
            <person name="Hiltunen Thoren M."/>
            <person name="Johannesson H."/>
        </authorList>
    </citation>
    <scope>NUCLEOTIDE SEQUENCE</scope>
    <source>
        <strain evidence="5">PSN293</strain>
    </source>
</reference>
<evidence type="ECO:0000256" key="1">
    <source>
        <dbReference type="ARBA" id="ARBA00022737"/>
    </source>
</evidence>
<dbReference type="Pfam" id="PF17106">
    <property type="entry name" value="NACHT_sigma"/>
    <property type="match status" value="1"/>
</dbReference>
<keyword evidence="1" id="KW-0677">Repeat</keyword>
<name>A0AAN6XX24_9PEZI</name>
<evidence type="ECO:0000256" key="2">
    <source>
        <dbReference type="SAM" id="MobiDB-lite"/>
    </source>
</evidence>
<proteinExistence type="predicted"/>
<dbReference type="SUPFAM" id="SSF52540">
    <property type="entry name" value="P-loop containing nucleoside triphosphate hydrolases"/>
    <property type="match status" value="1"/>
</dbReference>
<dbReference type="InterPro" id="IPR056884">
    <property type="entry name" value="NPHP3-like_N"/>
</dbReference>
<dbReference type="EMBL" id="MU858503">
    <property type="protein sequence ID" value="KAK4206117.1"/>
    <property type="molecule type" value="Genomic_DNA"/>
</dbReference>
<evidence type="ECO:0000313" key="6">
    <source>
        <dbReference type="Proteomes" id="UP001301769"/>
    </source>
</evidence>
<comment type="caution">
    <text evidence="5">The sequence shown here is derived from an EMBL/GenBank/DDBJ whole genome shotgun (WGS) entry which is preliminary data.</text>
</comment>
<gene>
    <name evidence="5" type="ORF">QBC37DRAFT_145455</name>
</gene>
<accession>A0AAN6XX24</accession>